<reference evidence="1 2" key="1">
    <citation type="submission" date="2016-10" db="EMBL/GenBank/DDBJ databases">
        <authorList>
            <person name="de Groot N.N."/>
        </authorList>
    </citation>
    <scope>NUCLEOTIDE SEQUENCE [LARGE SCALE GENOMIC DNA]</scope>
    <source>
        <strain evidence="1 2">CGMCC 4.6858</strain>
    </source>
</reference>
<name>A0A1G6T9X0_9ACTN</name>
<keyword evidence="2" id="KW-1185">Reference proteome</keyword>
<accession>A0A1G6T9X0</accession>
<evidence type="ECO:0000313" key="1">
    <source>
        <dbReference type="EMBL" id="SDD25813.1"/>
    </source>
</evidence>
<organism evidence="1 2">
    <name type="scientific">Nocardioides lianchengensis</name>
    <dbReference type="NCBI Taxonomy" id="1045774"/>
    <lineage>
        <taxon>Bacteria</taxon>
        <taxon>Bacillati</taxon>
        <taxon>Actinomycetota</taxon>
        <taxon>Actinomycetes</taxon>
        <taxon>Propionibacteriales</taxon>
        <taxon>Nocardioidaceae</taxon>
        <taxon>Nocardioides</taxon>
    </lineage>
</organism>
<sequence>MSMATRDLDDCDTATAVLAFVRARRSVQLQAEADQLAAAVTWAGMHSTDSLSDAAAVWVPGCEDEMAIAGPGAPL</sequence>
<feature type="non-terminal residue" evidence="1">
    <location>
        <position position="75"/>
    </location>
</feature>
<dbReference type="Proteomes" id="UP000199034">
    <property type="component" value="Unassembled WGS sequence"/>
</dbReference>
<protein>
    <recommendedName>
        <fullName evidence="3">ANTAR domain-containing protein</fullName>
    </recommendedName>
</protein>
<evidence type="ECO:0000313" key="2">
    <source>
        <dbReference type="Proteomes" id="UP000199034"/>
    </source>
</evidence>
<proteinExistence type="predicted"/>
<evidence type="ECO:0008006" key="3">
    <source>
        <dbReference type="Google" id="ProtNLM"/>
    </source>
</evidence>
<dbReference type="EMBL" id="FMZM01000007">
    <property type="protein sequence ID" value="SDD25813.1"/>
    <property type="molecule type" value="Genomic_DNA"/>
</dbReference>
<dbReference type="AlphaFoldDB" id="A0A1G6T9X0"/>
<gene>
    <name evidence="1" type="ORF">SAMN05421872_10711</name>
</gene>